<dbReference type="InterPro" id="IPR057221">
    <property type="entry name" value="DUF7899"/>
</dbReference>
<dbReference type="InterPro" id="IPR036322">
    <property type="entry name" value="WD40_repeat_dom_sf"/>
</dbReference>
<keyword evidence="2" id="KW-1133">Transmembrane helix</keyword>
<feature type="region of interest" description="Disordered" evidence="1">
    <location>
        <begin position="1"/>
        <end position="20"/>
    </location>
</feature>
<organism evidence="3">
    <name type="scientific">Chrysotila carterae</name>
    <name type="common">Marine alga</name>
    <name type="synonym">Syracosphaera carterae</name>
    <dbReference type="NCBI Taxonomy" id="13221"/>
    <lineage>
        <taxon>Eukaryota</taxon>
        <taxon>Haptista</taxon>
        <taxon>Haptophyta</taxon>
        <taxon>Prymnesiophyceae</taxon>
        <taxon>Isochrysidales</taxon>
        <taxon>Isochrysidaceae</taxon>
        <taxon>Chrysotila</taxon>
    </lineage>
</organism>
<accession>A0A7S4B3J8</accession>
<sequence>MSKNTRSRQPAGPSGSRRIEGGLCGRILDRQLDAQVARNFSKRCVKQRFSHFRLRGQCDVCSPECLAHLPAGMHSISMEQRSRILEIVVAGGMVFGLTNSGICVAFDMDTCRHRCILNSGSTEVVRSLFHNKSNGTLIIISVFAADSYSSLHCRASRLSDLRNGDARSSVELFTSESLKWPGFVEFDDVNQKVLTYSADEKMYKVWSMADPSLVLYQLPDNSIAEIKISPGIMLLVLTRDDETQDHLPLRIISIETGQVLREFNQLMRKGKKIDVIEQFNQKLLLKQEDAPLSIVDLLSTQVVKVSEKRFKTPLAFIFLYEHQCFLAFRGKEVLLWNFNGELVSHFADHRLWFPASIEDHTSVICITHNQETIISLCEDSVLVGTERQQIGVSIHVSHIITGQCLTRINWQEACDSPITALTYNEERGDIIAGNELGHIQIWSN</sequence>
<feature type="transmembrane region" description="Helical" evidence="2">
    <location>
        <begin position="84"/>
        <end position="108"/>
    </location>
</feature>
<evidence type="ECO:0000256" key="1">
    <source>
        <dbReference type="SAM" id="MobiDB-lite"/>
    </source>
</evidence>
<dbReference type="Gene3D" id="2.130.10.10">
    <property type="entry name" value="YVTN repeat-like/Quinoprotein amine dehydrogenase"/>
    <property type="match status" value="1"/>
</dbReference>
<keyword evidence="2" id="KW-0472">Membrane</keyword>
<dbReference type="SUPFAM" id="SSF50978">
    <property type="entry name" value="WD40 repeat-like"/>
    <property type="match status" value="1"/>
</dbReference>
<gene>
    <name evidence="3" type="ORF">PCAR00345_LOCUS5350</name>
</gene>
<proteinExistence type="predicted"/>
<name>A0A7S4B3J8_CHRCT</name>
<protein>
    <recommendedName>
        <fullName evidence="4">Cilia- and flagella-associated protein 43</fullName>
    </recommendedName>
</protein>
<evidence type="ECO:0000256" key="2">
    <source>
        <dbReference type="SAM" id="Phobius"/>
    </source>
</evidence>
<evidence type="ECO:0008006" key="4">
    <source>
        <dbReference type="Google" id="ProtNLM"/>
    </source>
</evidence>
<dbReference type="PANTHER" id="PTHR31789">
    <property type="entry name" value="OS05G0482600 PROTEIN"/>
    <property type="match status" value="1"/>
</dbReference>
<dbReference type="AlphaFoldDB" id="A0A7S4B3J8"/>
<dbReference type="PANTHER" id="PTHR31789:SF1">
    <property type="entry name" value="OS05G0482600 PROTEIN"/>
    <property type="match status" value="1"/>
</dbReference>
<evidence type="ECO:0000313" key="3">
    <source>
        <dbReference type="EMBL" id="CAE0752763.1"/>
    </source>
</evidence>
<dbReference type="Pfam" id="PF25463">
    <property type="entry name" value="DUF7899"/>
    <property type="match status" value="1"/>
</dbReference>
<dbReference type="InterPro" id="IPR015943">
    <property type="entry name" value="WD40/YVTN_repeat-like_dom_sf"/>
</dbReference>
<dbReference type="EMBL" id="HBIZ01009158">
    <property type="protein sequence ID" value="CAE0752763.1"/>
    <property type="molecule type" value="Transcribed_RNA"/>
</dbReference>
<keyword evidence="2" id="KW-0812">Transmembrane</keyword>
<reference evidence="3" key="1">
    <citation type="submission" date="2021-01" db="EMBL/GenBank/DDBJ databases">
        <authorList>
            <person name="Corre E."/>
            <person name="Pelletier E."/>
            <person name="Niang G."/>
            <person name="Scheremetjew M."/>
            <person name="Finn R."/>
            <person name="Kale V."/>
            <person name="Holt S."/>
            <person name="Cochrane G."/>
            <person name="Meng A."/>
            <person name="Brown T."/>
            <person name="Cohen L."/>
        </authorList>
    </citation>
    <scope>NUCLEOTIDE SEQUENCE</scope>
    <source>
        <strain evidence="3">CCMP645</strain>
    </source>
</reference>